<dbReference type="AlphaFoldDB" id="A0A0F5JVS6"/>
<dbReference type="Proteomes" id="UP000033618">
    <property type="component" value="Unassembled WGS sequence"/>
</dbReference>
<dbReference type="Gene3D" id="1.10.10.10">
    <property type="entry name" value="Winged helix-like DNA-binding domain superfamily/Winged helix DNA-binding domain"/>
    <property type="match status" value="2"/>
</dbReference>
<feature type="domain" description="HTH gntR-type" evidence="4">
    <location>
        <begin position="261"/>
        <end position="320"/>
    </location>
</feature>
<gene>
    <name evidence="5" type="ORF">WM40_21460</name>
</gene>
<dbReference type="PATRIC" id="fig|28092.6.peg.5053"/>
<keyword evidence="3" id="KW-0804">Transcription</keyword>
<dbReference type="EMBL" id="LAQU01000033">
    <property type="protein sequence ID" value="KKB61729.1"/>
    <property type="molecule type" value="Genomic_DNA"/>
</dbReference>
<feature type="domain" description="HTH gntR-type" evidence="4">
    <location>
        <begin position="32"/>
        <end position="93"/>
    </location>
</feature>
<accession>A0A0F5JVS6</accession>
<dbReference type="STRING" id="28092.WM40_21460"/>
<evidence type="ECO:0000256" key="2">
    <source>
        <dbReference type="ARBA" id="ARBA00023125"/>
    </source>
</evidence>
<keyword evidence="1" id="KW-0805">Transcription regulation</keyword>
<evidence type="ECO:0000256" key="3">
    <source>
        <dbReference type="ARBA" id="ARBA00023163"/>
    </source>
</evidence>
<dbReference type="InterPro" id="IPR008920">
    <property type="entry name" value="TF_FadR/GntR_C"/>
</dbReference>
<evidence type="ECO:0000256" key="1">
    <source>
        <dbReference type="ARBA" id="ARBA00023015"/>
    </source>
</evidence>
<dbReference type="PANTHER" id="PTHR43537:SF51">
    <property type="entry name" value="HTH-TYPE TRANSCRIPTIONAL REGULATOR LGOR-RELATED"/>
    <property type="match status" value="1"/>
</dbReference>
<evidence type="ECO:0000259" key="4">
    <source>
        <dbReference type="SMART" id="SM00345"/>
    </source>
</evidence>
<keyword evidence="2" id="KW-0238">DNA-binding</keyword>
<dbReference type="GO" id="GO:0003677">
    <property type="term" value="F:DNA binding"/>
    <property type="evidence" value="ECO:0007669"/>
    <property type="project" value="UniProtKB-KW"/>
</dbReference>
<evidence type="ECO:0000313" key="5">
    <source>
        <dbReference type="EMBL" id="KKB61729.1"/>
    </source>
</evidence>
<dbReference type="Gene3D" id="1.20.120.530">
    <property type="entry name" value="GntR ligand-binding domain-like"/>
    <property type="match status" value="1"/>
</dbReference>
<organism evidence="5 6">
    <name type="scientific">Robbsia andropogonis</name>
    <dbReference type="NCBI Taxonomy" id="28092"/>
    <lineage>
        <taxon>Bacteria</taxon>
        <taxon>Pseudomonadati</taxon>
        <taxon>Pseudomonadota</taxon>
        <taxon>Betaproteobacteria</taxon>
        <taxon>Burkholderiales</taxon>
        <taxon>Burkholderiaceae</taxon>
        <taxon>Robbsia</taxon>
    </lineage>
</organism>
<dbReference type="InterPro" id="IPR000524">
    <property type="entry name" value="Tscrpt_reg_HTH_GntR"/>
</dbReference>
<dbReference type="InterPro" id="IPR036388">
    <property type="entry name" value="WH-like_DNA-bd_sf"/>
</dbReference>
<dbReference type="SUPFAM" id="SSF46785">
    <property type="entry name" value="Winged helix' DNA-binding domain"/>
    <property type="match status" value="2"/>
</dbReference>
<dbReference type="PANTHER" id="PTHR43537">
    <property type="entry name" value="TRANSCRIPTIONAL REGULATOR, GNTR FAMILY"/>
    <property type="match status" value="1"/>
</dbReference>
<sequence>MNMTGVRAEVRREFSDRIVGPDNRPSKLAHYTVAAMEEDLSVRGWPEGHLIGSVSELRQRFGMGRKACQEAIAIMETRRLIDVRRGVGGGLYVSRPGLNDTAEALILHLVLSRASPRALRDARIVVCQLAIRSIINSHAPFVYRDAPTIAGTAPGSNFHRQLAHASGNPAIAFLMDILEALPLRYVRTTPLNLVEPSAIHIAPLDNAIIDATQHGDAETACCLIRDRIQLLDMVGVNRPMDHVRFDQRTTFLDMKKAAGRLAGLLVEEILAHTASASFKLGSEWEIGARYGYTTEVVRPALRMLEDLGIVTCCRGRSGGVMSTPPKIGPVVRLISSGIASGGISDEQNFGLASQLVIEGVRLAADRNKHANELPGEDLPSQKIDKLTDLIDIENRLLDMMDNTILAIFVRSLALQCLLGKTLADLARFSERRASATYACNLAISRAIQTGDATAAVRAAERKSTLMKDEIMGVS</sequence>
<proteinExistence type="predicted"/>
<protein>
    <recommendedName>
        <fullName evidence="4">HTH gntR-type domain-containing protein</fullName>
    </recommendedName>
</protein>
<dbReference type="SUPFAM" id="SSF48008">
    <property type="entry name" value="GntR ligand-binding domain-like"/>
    <property type="match status" value="1"/>
</dbReference>
<evidence type="ECO:0000313" key="6">
    <source>
        <dbReference type="Proteomes" id="UP000033618"/>
    </source>
</evidence>
<dbReference type="OrthoDB" id="5450856at2"/>
<comment type="caution">
    <text evidence="5">The sequence shown here is derived from an EMBL/GenBank/DDBJ whole genome shotgun (WGS) entry which is preliminary data.</text>
</comment>
<name>A0A0F5JVS6_9BURK</name>
<dbReference type="GO" id="GO:0003700">
    <property type="term" value="F:DNA-binding transcription factor activity"/>
    <property type="evidence" value="ECO:0007669"/>
    <property type="project" value="InterPro"/>
</dbReference>
<keyword evidence="6" id="KW-1185">Reference proteome</keyword>
<reference evidence="5 6" key="1">
    <citation type="submission" date="2015-03" db="EMBL/GenBank/DDBJ databases">
        <title>Draft Genome Sequence of Burkholderia andropogonis type strain ICMP2807, isolated from Sorghum bicolor.</title>
        <authorList>
            <person name="Lopes-Santos L."/>
            <person name="Castro D.B."/>
            <person name="Ottoboni L.M."/>
            <person name="Park D."/>
            <person name="Weirc B.S."/>
            <person name="Destefano S.A."/>
        </authorList>
    </citation>
    <scope>NUCLEOTIDE SEQUENCE [LARGE SCALE GENOMIC DNA]</scope>
    <source>
        <strain evidence="5 6">ICMP2807</strain>
    </source>
</reference>
<dbReference type="RefSeq" id="WP_157685889.1">
    <property type="nucleotide sequence ID" value="NZ_CADFGU010000002.1"/>
</dbReference>
<dbReference type="InterPro" id="IPR036390">
    <property type="entry name" value="WH_DNA-bd_sf"/>
</dbReference>
<dbReference type="SMART" id="SM00345">
    <property type="entry name" value="HTH_GNTR"/>
    <property type="match status" value="2"/>
</dbReference>